<evidence type="ECO:0000313" key="9">
    <source>
        <dbReference type="EnsemblProtists" id="EOD19815"/>
    </source>
</evidence>
<keyword evidence="4" id="KW-0288">FMN</keyword>
<evidence type="ECO:0000313" key="10">
    <source>
        <dbReference type="Proteomes" id="UP000013827"/>
    </source>
</evidence>
<dbReference type="Proteomes" id="UP000013827">
    <property type="component" value="Unassembled WGS sequence"/>
</dbReference>
<dbReference type="GO" id="GO:0009398">
    <property type="term" value="P:FMN biosynthetic process"/>
    <property type="evidence" value="ECO:0007669"/>
    <property type="project" value="TreeGrafter"/>
</dbReference>
<name>A0A0D3J8I0_EMIH1</name>
<dbReference type="PANTHER" id="PTHR22749">
    <property type="entry name" value="RIBOFLAVIN KINASE/FMN ADENYLYLTRANSFERASE"/>
    <property type="match status" value="1"/>
</dbReference>
<dbReference type="STRING" id="2903.R1DZ11"/>
<comment type="pathway">
    <text evidence="1">Cofactor biosynthesis; FMN biosynthesis; FMN from riboflavin (ATP route): step 1/1.</text>
</comment>
<keyword evidence="10" id="KW-1185">Reference proteome</keyword>
<dbReference type="GeneID" id="19046771"/>
<keyword evidence="5" id="KW-0808">Transferase</keyword>
<dbReference type="GO" id="GO:0009231">
    <property type="term" value="P:riboflavin biosynthetic process"/>
    <property type="evidence" value="ECO:0007669"/>
    <property type="project" value="InterPro"/>
</dbReference>
<protein>
    <recommendedName>
        <fullName evidence="2">riboflavin kinase</fullName>
        <ecNumber evidence="2">2.7.1.26</ecNumber>
    </recommendedName>
</protein>
<dbReference type="PANTHER" id="PTHR22749:SF6">
    <property type="entry name" value="RIBOFLAVIN KINASE"/>
    <property type="match status" value="1"/>
</dbReference>
<evidence type="ECO:0000256" key="1">
    <source>
        <dbReference type="ARBA" id="ARBA00005201"/>
    </source>
</evidence>
<evidence type="ECO:0000256" key="2">
    <source>
        <dbReference type="ARBA" id="ARBA00012105"/>
    </source>
</evidence>
<organism evidence="9 10">
    <name type="scientific">Emiliania huxleyi (strain CCMP1516)</name>
    <dbReference type="NCBI Taxonomy" id="280463"/>
    <lineage>
        <taxon>Eukaryota</taxon>
        <taxon>Haptista</taxon>
        <taxon>Haptophyta</taxon>
        <taxon>Prymnesiophyceae</taxon>
        <taxon>Isochrysidales</taxon>
        <taxon>Noelaerhabdaceae</taxon>
        <taxon>Emiliania</taxon>
    </lineage>
</organism>
<dbReference type="EC" id="2.7.1.26" evidence="2"/>
<dbReference type="HOGENOM" id="CLU_048437_3_3_1"/>
<keyword evidence="7" id="KW-0067">ATP-binding</keyword>
<dbReference type="SUPFAM" id="SSF82114">
    <property type="entry name" value="Riboflavin kinase-like"/>
    <property type="match status" value="1"/>
</dbReference>
<dbReference type="UniPathway" id="UPA00276">
    <property type="reaction ID" value="UER00406"/>
</dbReference>
<evidence type="ECO:0000256" key="4">
    <source>
        <dbReference type="ARBA" id="ARBA00022643"/>
    </source>
</evidence>
<dbReference type="AlphaFoldDB" id="A0A0D3J8I0"/>
<evidence type="ECO:0000256" key="5">
    <source>
        <dbReference type="ARBA" id="ARBA00022679"/>
    </source>
</evidence>
<dbReference type="RefSeq" id="XP_005781851.1">
    <property type="nucleotide sequence ID" value="XM_005781794.1"/>
</dbReference>
<dbReference type="InterPro" id="IPR015865">
    <property type="entry name" value="Riboflavin_kinase_bac/euk"/>
</dbReference>
<evidence type="ECO:0000259" key="8">
    <source>
        <dbReference type="SMART" id="SM00904"/>
    </source>
</evidence>
<dbReference type="GeneID" id="17265361"/>
<reference evidence="10" key="1">
    <citation type="journal article" date="2013" name="Nature">
        <title>Pan genome of the phytoplankton Emiliania underpins its global distribution.</title>
        <authorList>
            <person name="Read B.A."/>
            <person name="Kegel J."/>
            <person name="Klute M.J."/>
            <person name="Kuo A."/>
            <person name="Lefebvre S.C."/>
            <person name="Maumus F."/>
            <person name="Mayer C."/>
            <person name="Miller J."/>
            <person name="Monier A."/>
            <person name="Salamov A."/>
            <person name="Young J."/>
            <person name="Aguilar M."/>
            <person name="Claverie J.M."/>
            <person name="Frickenhaus S."/>
            <person name="Gonzalez K."/>
            <person name="Herman E.K."/>
            <person name="Lin Y.C."/>
            <person name="Napier J."/>
            <person name="Ogata H."/>
            <person name="Sarno A.F."/>
            <person name="Shmutz J."/>
            <person name="Schroeder D."/>
            <person name="de Vargas C."/>
            <person name="Verret F."/>
            <person name="von Dassow P."/>
            <person name="Valentin K."/>
            <person name="Van de Peer Y."/>
            <person name="Wheeler G."/>
            <person name="Dacks J.B."/>
            <person name="Delwiche C.F."/>
            <person name="Dyhrman S.T."/>
            <person name="Glockner G."/>
            <person name="John U."/>
            <person name="Richards T."/>
            <person name="Worden A.Z."/>
            <person name="Zhang X."/>
            <person name="Grigoriev I.V."/>
            <person name="Allen A.E."/>
            <person name="Bidle K."/>
            <person name="Borodovsky M."/>
            <person name="Bowler C."/>
            <person name="Brownlee C."/>
            <person name="Cock J.M."/>
            <person name="Elias M."/>
            <person name="Gladyshev V.N."/>
            <person name="Groth M."/>
            <person name="Guda C."/>
            <person name="Hadaegh A."/>
            <person name="Iglesias-Rodriguez M.D."/>
            <person name="Jenkins J."/>
            <person name="Jones B.M."/>
            <person name="Lawson T."/>
            <person name="Leese F."/>
            <person name="Lindquist E."/>
            <person name="Lobanov A."/>
            <person name="Lomsadze A."/>
            <person name="Malik S.B."/>
            <person name="Marsh M.E."/>
            <person name="Mackinder L."/>
            <person name="Mock T."/>
            <person name="Mueller-Roeber B."/>
            <person name="Pagarete A."/>
            <person name="Parker M."/>
            <person name="Probert I."/>
            <person name="Quesneville H."/>
            <person name="Raines C."/>
            <person name="Rensing S.A."/>
            <person name="Riano-Pachon D.M."/>
            <person name="Richier S."/>
            <person name="Rokitta S."/>
            <person name="Shiraiwa Y."/>
            <person name="Soanes D.M."/>
            <person name="van der Giezen M."/>
            <person name="Wahlund T.M."/>
            <person name="Williams B."/>
            <person name="Wilson W."/>
            <person name="Wolfe G."/>
            <person name="Wurch L.L."/>
        </authorList>
    </citation>
    <scope>NUCLEOTIDE SEQUENCE</scope>
</reference>
<dbReference type="EnsemblProtists" id="EOD19815">
    <property type="protein sequence ID" value="EOD19815"/>
    <property type="gene ID" value="EMIHUDRAFT_444832"/>
</dbReference>
<dbReference type="KEGG" id="ehx:EMIHUDRAFT_444832"/>
<dbReference type="GO" id="GO:0005524">
    <property type="term" value="F:ATP binding"/>
    <property type="evidence" value="ECO:0007669"/>
    <property type="project" value="UniProtKB-KW"/>
</dbReference>
<keyword evidence="6" id="KW-0547">Nucleotide-binding</keyword>
<evidence type="ECO:0000256" key="3">
    <source>
        <dbReference type="ARBA" id="ARBA00022630"/>
    </source>
</evidence>
<dbReference type="PaxDb" id="2903-EOD19815"/>
<reference evidence="9" key="2">
    <citation type="submission" date="2024-10" db="UniProtKB">
        <authorList>
            <consortium name="EnsemblProtists"/>
        </authorList>
    </citation>
    <scope>IDENTIFICATION</scope>
</reference>
<dbReference type="SMART" id="SM00904">
    <property type="entry name" value="Flavokinase"/>
    <property type="match status" value="1"/>
</dbReference>
<dbReference type="KEGG" id="ehx:EMIHUDRAFT_434713"/>
<feature type="domain" description="Riboflavin kinase" evidence="8">
    <location>
        <begin position="38"/>
        <end position="173"/>
    </location>
</feature>
<dbReference type="Pfam" id="PF01687">
    <property type="entry name" value="Flavokinase"/>
    <property type="match status" value="1"/>
</dbReference>
<evidence type="ECO:0000256" key="7">
    <source>
        <dbReference type="ARBA" id="ARBA00022840"/>
    </source>
</evidence>
<dbReference type="EnsemblProtists" id="EOD29422">
    <property type="protein sequence ID" value="EOD29422"/>
    <property type="gene ID" value="EMIHUDRAFT_434713"/>
</dbReference>
<dbReference type="InterPro" id="IPR023465">
    <property type="entry name" value="Riboflavin_kinase_dom_sf"/>
</dbReference>
<dbReference type="Gene3D" id="2.40.30.30">
    <property type="entry name" value="Riboflavin kinase-like"/>
    <property type="match status" value="1"/>
</dbReference>
<dbReference type="InterPro" id="IPR023468">
    <property type="entry name" value="Riboflavin_kinase"/>
</dbReference>
<dbReference type="eggNOG" id="KOG3110">
    <property type="taxonomic scope" value="Eukaryota"/>
</dbReference>
<proteinExistence type="predicted"/>
<keyword evidence="3" id="KW-0285">Flavoprotein</keyword>
<accession>A0A0D3J8I0</accession>
<dbReference type="GO" id="GO:0008531">
    <property type="term" value="F:riboflavin kinase activity"/>
    <property type="evidence" value="ECO:0007669"/>
    <property type="project" value="UniProtKB-EC"/>
</dbReference>
<evidence type="ECO:0000256" key="6">
    <source>
        <dbReference type="ARBA" id="ARBA00022741"/>
    </source>
</evidence>
<dbReference type="RefSeq" id="XP_005772244.1">
    <property type="nucleotide sequence ID" value="XM_005772187.1"/>
</dbReference>
<sequence length="200" mass="21075">MLALVACSASPTRLATPVRARVRMGSSAEARAVQPLPALPALSGPVLQGYGRGSAKLGFPTANLPCSLFQDRLVQLERGVYLGWAALGGDVRKCVANIGISPSFVGEENAETIVEAHVIAEDAPLPADFYGETLRLLLLGFVRPERKFDFTNGPGELIAAIGADVATATAELDRPPFAAYRDSAWLTAPSGEPSFDLLDP</sequence>